<accession>A0A561ULA6</accession>
<dbReference type="RefSeq" id="WP_145906284.1">
    <property type="nucleotide sequence ID" value="NZ_BAAAMZ010000016.1"/>
</dbReference>
<protein>
    <submittedName>
        <fullName evidence="1">Uncharacterized protein</fullName>
    </submittedName>
</protein>
<dbReference type="EMBL" id="VIWT01000001">
    <property type="protein sequence ID" value="TWG00142.1"/>
    <property type="molecule type" value="Genomic_DNA"/>
</dbReference>
<reference evidence="1 2" key="1">
    <citation type="submission" date="2019-06" db="EMBL/GenBank/DDBJ databases">
        <title>Sequencing the genomes of 1000 actinobacteria strains.</title>
        <authorList>
            <person name="Klenk H.-P."/>
        </authorList>
    </citation>
    <scope>NUCLEOTIDE SEQUENCE [LARGE SCALE GENOMIC DNA]</scope>
    <source>
        <strain evidence="1 2">DSM 44826</strain>
    </source>
</reference>
<dbReference type="Proteomes" id="UP000317940">
    <property type="component" value="Unassembled WGS sequence"/>
</dbReference>
<evidence type="ECO:0000313" key="2">
    <source>
        <dbReference type="Proteomes" id="UP000317940"/>
    </source>
</evidence>
<dbReference type="AlphaFoldDB" id="A0A561ULA6"/>
<name>A0A561ULA6_9ACTN</name>
<dbReference type="OrthoDB" id="3873895at2"/>
<sequence length="65" mass="7366">MTIPLPDPPHTRRSILHLRTYRITTAGERIELSAGTLDLAVPCAIELTSEWPECKCPRCPLPDRR</sequence>
<gene>
    <name evidence="1" type="ORF">FHX73_114011</name>
</gene>
<comment type="caution">
    <text evidence="1">The sequence shown here is derived from an EMBL/GenBank/DDBJ whole genome shotgun (WGS) entry which is preliminary data.</text>
</comment>
<proteinExistence type="predicted"/>
<keyword evidence="2" id="KW-1185">Reference proteome</keyword>
<organism evidence="1 2">
    <name type="scientific">Kitasatospora viridis</name>
    <dbReference type="NCBI Taxonomy" id="281105"/>
    <lineage>
        <taxon>Bacteria</taxon>
        <taxon>Bacillati</taxon>
        <taxon>Actinomycetota</taxon>
        <taxon>Actinomycetes</taxon>
        <taxon>Kitasatosporales</taxon>
        <taxon>Streptomycetaceae</taxon>
        <taxon>Kitasatospora</taxon>
    </lineage>
</organism>
<evidence type="ECO:0000313" key="1">
    <source>
        <dbReference type="EMBL" id="TWG00142.1"/>
    </source>
</evidence>